<keyword evidence="2" id="KW-1185">Reference proteome</keyword>
<reference evidence="1" key="2">
    <citation type="submission" date="2025-09" db="UniProtKB">
        <authorList>
            <consortium name="EnsemblPlants"/>
        </authorList>
    </citation>
    <scope>IDENTIFICATION</scope>
</reference>
<organism evidence="1 2">
    <name type="scientific">Avena sativa</name>
    <name type="common">Oat</name>
    <dbReference type="NCBI Taxonomy" id="4498"/>
    <lineage>
        <taxon>Eukaryota</taxon>
        <taxon>Viridiplantae</taxon>
        <taxon>Streptophyta</taxon>
        <taxon>Embryophyta</taxon>
        <taxon>Tracheophyta</taxon>
        <taxon>Spermatophyta</taxon>
        <taxon>Magnoliopsida</taxon>
        <taxon>Liliopsida</taxon>
        <taxon>Poales</taxon>
        <taxon>Poaceae</taxon>
        <taxon>BOP clade</taxon>
        <taxon>Pooideae</taxon>
        <taxon>Poodae</taxon>
        <taxon>Poeae</taxon>
        <taxon>Poeae Chloroplast Group 1 (Aveneae type)</taxon>
        <taxon>Aveninae</taxon>
        <taxon>Avena</taxon>
    </lineage>
</organism>
<dbReference type="Proteomes" id="UP001732700">
    <property type="component" value="Chromosome 7C"/>
</dbReference>
<reference evidence="1" key="1">
    <citation type="submission" date="2021-05" db="EMBL/GenBank/DDBJ databases">
        <authorList>
            <person name="Scholz U."/>
            <person name="Mascher M."/>
            <person name="Fiebig A."/>
        </authorList>
    </citation>
    <scope>NUCLEOTIDE SEQUENCE [LARGE SCALE GENOMIC DNA]</scope>
</reference>
<name>A0ACD5ZYH9_AVESA</name>
<proteinExistence type="predicted"/>
<sequence>MENLSVLVLDHDHVSLLSISNTLAKFNFKVMRFQTAAEALDSLERGVVKGEELDLVVAEVPPANTEMDTFVVFHHILDALEVPFVTMCAYDDIEAVSEHTTLGSCFNVLKPFGTETVNILLHKALQHKSKRGLPEGSSILKKTQGRMNSSSTKNHGSKTGEDEPDVFKAHGRSKKPCRFTWSSRLLEKFLRAVEVLGESATPRNIRQHMNVKISNLTLDHISSHLQKHRLREQRSKHVAEVYQKRASMEKLSGLITSVQNAATPKPINRLTTTEMRNTHGVSSATWDKHPGKLWAQVEESPAEAAVLKTNARTSAVPKRCAKSLWDKYEESLEFSDESPPERLSMTYQRKLLPVKSKAIDEYGGIADISPTADGSDCTMTSLLQQLKETSRTEAAGNNVNLESAPLQACYTMNQVHTVNLQKGTMSQAQAAVNLQKDVMNQVQTAVALRGNAMSGVHAAAMVAGGVVDLGSKVPLGGTGNNRYTAERTPSDPFSSWEEVEAFWMSHLEGLQQQVYGPDEMLQVDDAWNQALQQANVDVAPVAQTLLLKSPLLVVLLWHMMLSLALMMCRSGSLSLQVTTMACRSCPGTEITE</sequence>
<evidence type="ECO:0000313" key="2">
    <source>
        <dbReference type="Proteomes" id="UP001732700"/>
    </source>
</evidence>
<protein>
    <submittedName>
        <fullName evidence="1">Uncharacterized protein</fullName>
    </submittedName>
</protein>
<accession>A0ACD5ZYH9</accession>
<dbReference type="EnsemblPlants" id="AVESA.00010b.r2.7CG0692850.1">
    <property type="protein sequence ID" value="AVESA.00010b.r2.7CG0692850.1.CDS"/>
    <property type="gene ID" value="AVESA.00010b.r2.7CG0692850"/>
</dbReference>
<evidence type="ECO:0000313" key="1">
    <source>
        <dbReference type="EnsemblPlants" id="AVESA.00010b.r2.7CG0692850.1.CDS"/>
    </source>
</evidence>